<dbReference type="EMBL" id="LAZR01001697">
    <property type="protein sequence ID" value="KKN40574.1"/>
    <property type="molecule type" value="Genomic_DNA"/>
</dbReference>
<dbReference type="InterPro" id="IPR013087">
    <property type="entry name" value="Znf_C2H2_type"/>
</dbReference>
<evidence type="ECO:0000259" key="1">
    <source>
        <dbReference type="PROSITE" id="PS00028"/>
    </source>
</evidence>
<comment type="caution">
    <text evidence="2">The sequence shown here is derived from an EMBL/GenBank/DDBJ whole genome shotgun (WGS) entry which is preliminary data.</text>
</comment>
<dbReference type="AlphaFoldDB" id="A0A0F9QDE9"/>
<name>A0A0F9QDE9_9ZZZZ</name>
<proteinExistence type="predicted"/>
<accession>A0A0F9QDE9</accession>
<gene>
    <name evidence="2" type="ORF">LCGC14_0732100</name>
</gene>
<feature type="domain" description="C2H2-type" evidence="1">
    <location>
        <begin position="6"/>
        <end position="27"/>
    </location>
</feature>
<dbReference type="PROSITE" id="PS00028">
    <property type="entry name" value="ZINC_FINGER_C2H2_1"/>
    <property type="match status" value="1"/>
</dbReference>
<organism evidence="2">
    <name type="scientific">marine sediment metagenome</name>
    <dbReference type="NCBI Taxonomy" id="412755"/>
    <lineage>
        <taxon>unclassified sequences</taxon>
        <taxon>metagenomes</taxon>
        <taxon>ecological metagenomes</taxon>
    </lineage>
</organism>
<reference evidence="2" key="1">
    <citation type="journal article" date="2015" name="Nature">
        <title>Complex archaea that bridge the gap between prokaryotes and eukaryotes.</title>
        <authorList>
            <person name="Spang A."/>
            <person name="Saw J.H."/>
            <person name="Jorgensen S.L."/>
            <person name="Zaremba-Niedzwiedzka K."/>
            <person name="Martijn J."/>
            <person name="Lind A.E."/>
            <person name="van Eijk R."/>
            <person name="Schleper C."/>
            <person name="Guy L."/>
            <person name="Ettema T.J."/>
        </authorList>
    </citation>
    <scope>NUCLEOTIDE SEQUENCE</scope>
</reference>
<protein>
    <recommendedName>
        <fullName evidence="1">C2H2-type domain-containing protein</fullName>
    </recommendedName>
</protein>
<sequence length="60" mass="7079">MTEYICKKCKAILLNGRVARDHIRKEHKINKNLKSYYSLNDGKSAIKRLGEKISRKILYK</sequence>
<evidence type="ECO:0000313" key="2">
    <source>
        <dbReference type="EMBL" id="KKN40574.1"/>
    </source>
</evidence>